<evidence type="ECO:0000256" key="1">
    <source>
        <dbReference type="SAM" id="MobiDB-lite"/>
    </source>
</evidence>
<evidence type="ECO:0000313" key="3">
    <source>
        <dbReference type="WBParaSite" id="L893_g12432.t1"/>
    </source>
</evidence>
<proteinExistence type="predicted"/>
<accession>A0A1I7Y3Z0</accession>
<name>A0A1I7Y3Z0_9BILA</name>
<reference evidence="3" key="1">
    <citation type="submission" date="2016-11" db="UniProtKB">
        <authorList>
            <consortium name="WormBaseParasite"/>
        </authorList>
    </citation>
    <scope>IDENTIFICATION</scope>
</reference>
<dbReference type="AlphaFoldDB" id="A0A1I7Y3Z0"/>
<organism evidence="2 3">
    <name type="scientific">Steinernema glaseri</name>
    <dbReference type="NCBI Taxonomy" id="37863"/>
    <lineage>
        <taxon>Eukaryota</taxon>
        <taxon>Metazoa</taxon>
        <taxon>Ecdysozoa</taxon>
        <taxon>Nematoda</taxon>
        <taxon>Chromadorea</taxon>
        <taxon>Rhabditida</taxon>
        <taxon>Tylenchina</taxon>
        <taxon>Panagrolaimomorpha</taxon>
        <taxon>Strongyloidoidea</taxon>
        <taxon>Steinernematidae</taxon>
        <taxon>Steinernema</taxon>
    </lineage>
</organism>
<feature type="compositionally biased region" description="Basic and acidic residues" evidence="1">
    <location>
        <begin position="1"/>
        <end position="21"/>
    </location>
</feature>
<keyword evidence="2" id="KW-1185">Reference proteome</keyword>
<protein>
    <submittedName>
        <fullName evidence="3">Uncharacterized protein</fullName>
    </submittedName>
</protein>
<feature type="region of interest" description="Disordered" evidence="1">
    <location>
        <begin position="1"/>
        <end position="25"/>
    </location>
</feature>
<sequence>MEAYLRRVCDSTKAETSDSRRTSNISSIVVEGETLEHSETALKPDKEDTIESIFGMRTTDNKTTPFIP</sequence>
<dbReference type="Proteomes" id="UP000095287">
    <property type="component" value="Unplaced"/>
</dbReference>
<evidence type="ECO:0000313" key="2">
    <source>
        <dbReference type="Proteomes" id="UP000095287"/>
    </source>
</evidence>
<dbReference type="WBParaSite" id="L893_g12432.t1">
    <property type="protein sequence ID" value="L893_g12432.t1"/>
    <property type="gene ID" value="L893_g12432"/>
</dbReference>